<feature type="domain" description="Peptidase S53" evidence="9">
    <location>
        <begin position="227"/>
        <end position="651"/>
    </location>
</feature>
<protein>
    <submittedName>
        <fullName evidence="10">Pro-kumamolisin, activation domain protein</fullName>
    </submittedName>
</protein>
<dbReference type="Gene3D" id="3.40.50.200">
    <property type="entry name" value="Peptidase S8/S53 domain"/>
    <property type="match status" value="1"/>
</dbReference>
<organism evidence="10 11">
    <name type="scientific">Lentilactobacillus parafarraginis DSM 18390 = JCM 14109</name>
    <dbReference type="NCBI Taxonomy" id="1423786"/>
    <lineage>
        <taxon>Bacteria</taxon>
        <taxon>Bacillati</taxon>
        <taxon>Bacillota</taxon>
        <taxon>Bacilli</taxon>
        <taxon>Lactobacillales</taxon>
        <taxon>Lactobacillaceae</taxon>
        <taxon>Lentilactobacillus</taxon>
    </lineage>
</organism>
<evidence type="ECO:0000256" key="3">
    <source>
        <dbReference type="ARBA" id="ARBA00022723"/>
    </source>
</evidence>
<dbReference type="PANTHER" id="PTHR14218:SF15">
    <property type="entry name" value="TRIPEPTIDYL-PEPTIDASE 1"/>
    <property type="match status" value="1"/>
</dbReference>
<keyword evidence="5" id="KW-0720">Serine protease</keyword>
<evidence type="ECO:0000256" key="6">
    <source>
        <dbReference type="ARBA" id="ARBA00022837"/>
    </source>
</evidence>
<keyword evidence="7" id="KW-0865">Zymogen</keyword>
<evidence type="ECO:0000256" key="7">
    <source>
        <dbReference type="ARBA" id="ARBA00023145"/>
    </source>
</evidence>
<name>A0A0R1YIX8_9LACO</name>
<dbReference type="GO" id="GO:0046872">
    <property type="term" value="F:metal ion binding"/>
    <property type="evidence" value="ECO:0007669"/>
    <property type="project" value="UniProtKB-KW"/>
</dbReference>
<evidence type="ECO:0000256" key="1">
    <source>
        <dbReference type="ARBA" id="ARBA00001913"/>
    </source>
</evidence>
<dbReference type="GO" id="GO:0008240">
    <property type="term" value="F:tripeptidyl-peptidase activity"/>
    <property type="evidence" value="ECO:0007669"/>
    <property type="project" value="TreeGrafter"/>
</dbReference>
<dbReference type="AlphaFoldDB" id="A0A0R1YIX8"/>
<dbReference type="GO" id="GO:0004252">
    <property type="term" value="F:serine-type endopeptidase activity"/>
    <property type="evidence" value="ECO:0007669"/>
    <property type="project" value="InterPro"/>
</dbReference>
<proteinExistence type="predicted"/>
<evidence type="ECO:0000313" key="10">
    <source>
        <dbReference type="EMBL" id="KRM42456.1"/>
    </source>
</evidence>
<dbReference type="Pfam" id="PF09286">
    <property type="entry name" value="Pro-kuma_activ"/>
    <property type="match status" value="1"/>
</dbReference>
<dbReference type="InterPro" id="IPR015366">
    <property type="entry name" value="S53_propep"/>
</dbReference>
<dbReference type="PROSITE" id="PS51695">
    <property type="entry name" value="SEDOLISIN"/>
    <property type="match status" value="1"/>
</dbReference>
<feature type="signal peptide" evidence="8">
    <location>
        <begin position="1"/>
        <end position="30"/>
    </location>
</feature>
<dbReference type="PANTHER" id="PTHR14218">
    <property type="entry name" value="PROTEASE S8 TRIPEPTIDYL PEPTIDASE I CLN2"/>
    <property type="match status" value="1"/>
</dbReference>
<dbReference type="SUPFAM" id="SSF54897">
    <property type="entry name" value="Protease propeptides/inhibitors"/>
    <property type="match status" value="1"/>
</dbReference>
<dbReference type="SUPFAM" id="SSF52743">
    <property type="entry name" value="Subtilisin-like"/>
    <property type="match status" value="1"/>
</dbReference>
<dbReference type="GO" id="GO:0006508">
    <property type="term" value="P:proteolysis"/>
    <property type="evidence" value="ECO:0007669"/>
    <property type="project" value="UniProtKB-KW"/>
</dbReference>
<dbReference type="EMBL" id="AZFZ01000040">
    <property type="protein sequence ID" value="KRM42456.1"/>
    <property type="molecule type" value="Genomic_DNA"/>
</dbReference>
<dbReference type="InterPro" id="IPR030400">
    <property type="entry name" value="Sedolisin_dom"/>
</dbReference>
<keyword evidence="3" id="KW-0479">Metal-binding</keyword>
<keyword evidence="8" id="KW-0732">Signal</keyword>
<dbReference type="PATRIC" id="fig|1423786.4.peg.1928"/>
<gene>
    <name evidence="10" type="ORF">FD47_GL001823</name>
</gene>
<evidence type="ECO:0000256" key="5">
    <source>
        <dbReference type="ARBA" id="ARBA00022825"/>
    </source>
</evidence>
<keyword evidence="2" id="KW-0645">Protease</keyword>
<evidence type="ECO:0000313" key="11">
    <source>
        <dbReference type="Proteomes" id="UP000051010"/>
    </source>
</evidence>
<feature type="chain" id="PRO_5006413787" evidence="8">
    <location>
        <begin position="31"/>
        <end position="651"/>
    </location>
</feature>
<dbReference type="CDD" id="cd04056">
    <property type="entry name" value="Peptidases_S53"/>
    <property type="match status" value="1"/>
</dbReference>
<comment type="caution">
    <text evidence="10">The sequence shown here is derived from an EMBL/GenBank/DDBJ whole genome shotgun (WGS) entry which is preliminary data.</text>
</comment>
<comment type="cofactor">
    <cofactor evidence="1">
        <name>Ca(2+)</name>
        <dbReference type="ChEBI" id="CHEBI:29108"/>
    </cofactor>
</comment>
<evidence type="ECO:0000256" key="8">
    <source>
        <dbReference type="SAM" id="SignalP"/>
    </source>
</evidence>
<sequence>MFMKYWGKLGIVSMFAGLLFGAVNVQPAAAKSKQKTPTNPISKAFTDMTSTNIIKAQKLGKNDDVTFDIVLKPRNEQAMYQQALAVNTPGNADFKDYLTPAGIREKFGQSTTITNDWKSYLKQHHLQADAMDNGLLLVVDGKVKNINKTFRMDLNKATYHANPLQFGKAKPKIPGRLSKTVYTVVGMADHNSSRYFFPNTKVQLAMNGAQADTTTNFAKKGGYTSRFTDRYNVDSLYGQGATGKGQSIGLIGLGGVQRSNVLHFWNHEGASTNPSRLSVKQVPSDMVVYAKQLIQSNSMETTMDAEYAGSVAPQANVRIYWSESAFPTLVNAINSYSTAFNENRVSALSSSWALGPNSYMQLLKQRKVLTPKYADLYNLVYAQGALQGISLFTASGDTGAAKYAFKSVHGNQVLVDRTINESDPGDTSPWLTSVGGTTLPFKQTNYGVTVNVEKERAWGYDYFWPIFESHPSLVQKTPSMLSQTGGSTGGFSGVYPTPDYQKTVPGVNTFAARQYLSNLNQPAFNPALLTGTATGRNYPDVSADADPSTGYMIYQKGLSKSGWKLSGGTSIVAPQFAGVTALINSEPGRTRMGFWNPQLYRLATQSDTPFHPMNDTENNSNLYFTGQPNTDYNQATGLGTVDFGKLAQVYK</sequence>
<reference evidence="10 11" key="1">
    <citation type="journal article" date="2015" name="Genome Announc.">
        <title>Expanding the biotechnology potential of lactobacilli through comparative genomics of 213 strains and associated genera.</title>
        <authorList>
            <person name="Sun Z."/>
            <person name="Harris H.M."/>
            <person name="McCann A."/>
            <person name="Guo C."/>
            <person name="Argimon S."/>
            <person name="Zhang W."/>
            <person name="Yang X."/>
            <person name="Jeffery I.B."/>
            <person name="Cooney J.C."/>
            <person name="Kagawa T.F."/>
            <person name="Liu W."/>
            <person name="Song Y."/>
            <person name="Salvetti E."/>
            <person name="Wrobel A."/>
            <person name="Rasinkangas P."/>
            <person name="Parkhill J."/>
            <person name="Rea M.C."/>
            <person name="O'Sullivan O."/>
            <person name="Ritari J."/>
            <person name="Douillard F.P."/>
            <person name="Paul Ross R."/>
            <person name="Yang R."/>
            <person name="Briner A.E."/>
            <person name="Felis G.E."/>
            <person name="de Vos W.M."/>
            <person name="Barrangou R."/>
            <person name="Klaenhammer T.R."/>
            <person name="Caufield P.W."/>
            <person name="Cui Y."/>
            <person name="Zhang H."/>
            <person name="O'Toole P.W."/>
        </authorList>
    </citation>
    <scope>NUCLEOTIDE SEQUENCE [LARGE SCALE GENOMIC DNA]</scope>
    <source>
        <strain evidence="10 11">DSM 18390</strain>
    </source>
</reference>
<evidence type="ECO:0000256" key="2">
    <source>
        <dbReference type="ARBA" id="ARBA00022670"/>
    </source>
</evidence>
<keyword evidence="4" id="KW-0378">Hydrolase</keyword>
<keyword evidence="6" id="KW-0106">Calcium</keyword>
<evidence type="ECO:0000256" key="4">
    <source>
        <dbReference type="ARBA" id="ARBA00022801"/>
    </source>
</evidence>
<dbReference type="Proteomes" id="UP000051010">
    <property type="component" value="Unassembled WGS sequence"/>
</dbReference>
<dbReference type="SMART" id="SM00944">
    <property type="entry name" value="Pro-kuma_activ"/>
    <property type="match status" value="1"/>
</dbReference>
<dbReference type="InterPro" id="IPR036852">
    <property type="entry name" value="Peptidase_S8/S53_dom_sf"/>
</dbReference>
<dbReference type="InterPro" id="IPR050819">
    <property type="entry name" value="Tripeptidyl-peptidase_I"/>
</dbReference>
<evidence type="ECO:0000259" key="9">
    <source>
        <dbReference type="PROSITE" id="PS51695"/>
    </source>
</evidence>
<dbReference type="CDD" id="cd11377">
    <property type="entry name" value="Pro-peptidase_S53"/>
    <property type="match status" value="1"/>
</dbReference>
<accession>A0A0R1YIX8</accession>